<dbReference type="RefSeq" id="WP_217643918.1">
    <property type="nucleotide sequence ID" value="NZ_FOCE01000001.1"/>
</dbReference>
<proteinExistence type="predicted"/>
<reference evidence="3 4" key="1">
    <citation type="submission" date="2016-10" db="EMBL/GenBank/DDBJ databases">
        <authorList>
            <person name="de Groot N.N."/>
        </authorList>
    </citation>
    <scope>NUCLEOTIDE SEQUENCE [LARGE SCALE GENOMIC DNA]</scope>
    <source>
        <strain evidence="3 4">DSM 3857</strain>
    </source>
</reference>
<dbReference type="InterPro" id="IPR004104">
    <property type="entry name" value="Gfo/Idh/MocA-like_OxRdtase_C"/>
</dbReference>
<dbReference type="GO" id="GO:0000166">
    <property type="term" value="F:nucleotide binding"/>
    <property type="evidence" value="ECO:0007669"/>
    <property type="project" value="InterPro"/>
</dbReference>
<sequence length="323" mass="33913">MLRVGVIGTGVMGAEHARLLRQEVAGATLAAVCDLSADRAAAVAQGARVFTDAQALIDDPQIDALVVASPDATHAGYALACLAAGKPVLCEKPIAATATEALRVVEAEVALGRRLVTVGYMRRFDPAYADMAQTVAAGQIGDPVLLHNIHRNAAAPDWFTGAMSITNSFVHEIDISRWLLGSEPVSAQITAAPGGDPLMITMETDRGQIIATEVYMNAGYGYHVHAQIVGRAGTVEMAAPTLTTVNRAGRHGHAYPDNWVPRFREAYRRQMQAWVDAVGAGRPVGASAWDGYVATAIAEQVAAALPSGAKAALRADPRPGLYA</sequence>
<dbReference type="SUPFAM" id="SSF51735">
    <property type="entry name" value="NAD(P)-binding Rossmann-fold domains"/>
    <property type="match status" value="1"/>
</dbReference>
<protein>
    <submittedName>
        <fullName evidence="3">Myo-inositol 2-dehydrogenase / D-chiro-inositol 1-dehydrogenase</fullName>
    </submittedName>
</protein>
<dbReference type="InterPro" id="IPR050424">
    <property type="entry name" value="Gfo-Idh-MocA_inositol_DH"/>
</dbReference>
<dbReference type="Pfam" id="PF01408">
    <property type="entry name" value="GFO_IDH_MocA"/>
    <property type="match status" value="1"/>
</dbReference>
<accession>A0A1H7Y4V7</accession>
<dbReference type="Gene3D" id="3.30.360.10">
    <property type="entry name" value="Dihydrodipicolinate Reductase, domain 2"/>
    <property type="match status" value="1"/>
</dbReference>
<evidence type="ECO:0000259" key="1">
    <source>
        <dbReference type="Pfam" id="PF01408"/>
    </source>
</evidence>
<dbReference type="AlphaFoldDB" id="A0A1H7Y4V7"/>
<evidence type="ECO:0000313" key="3">
    <source>
        <dbReference type="EMBL" id="SEM40945.1"/>
    </source>
</evidence>
<dbReference type="Pfam" id="PF02894">
    <property type="entry name" value="GFO_IDH_MocA_C"/>
    <property type="match status" value="1"/>
</dbReference>
<dbReference type="EMBL" id="FOCE01000001">
    <property type="protein sequence ID" value="SEM40945.1"/>
    <property type="molecule type" value="Genomic_DNA"/>
</dbReference>
<dbReference type="SUPFAM" id="SSF55347">
    <property type="entry name" value="Glyceraldehyde-3-phosphate dehydrogenase-like, C-terminal domain"/>
    <property type="match status" value="1"/>
</dbReference>
<feature type="domain" description="Gfo/Idh/MocA-like oxidoreductase C-terminal" evidence="2">
    <location>
        <begin position="134"/>
        <end position="308"/>
    </location>
</feature>
<dbReference type="Gene3D" id="3.40.50.720">
    <property type="entry name" value="NAD(P)-binding Rossmann-like Domain"/>
    <property type="match status" value="1"/>
</dbReference>
<dbReference type="PANTHER" id="PTHR43593">
    <property type="match status" value="1"/>
</dbReference>
<dbReference type="STRING" id="933059.SAMN04488103_10165"/>
<evidence type="ECO:0000259" key="2">
    <source>
        <dbReference type="Pfam" id="PF02894"/>
    </source>
</evidence>
<gene>
    <name evidence="3" type="ORF">SAMN04488103_10165</name>
</gene>
<feature type="domain" description="Gfo/Idh/MocA-like oxidoreductase N-terminal" evidence="1">
    <location>
        <begin position="2"/>
        <end position="120"/>
    </location>
</feature>
<evidence type="ECO:0000313" key="4">
    <source>
        <dbReference type="Proteomes" id="UP000198761"/>
    </source>
</evidence>
<dbReference type="InterPro" id="IPR000683">
    <property type="entry name" value="Gfo/Idh/MocA-like_OxRdtase_N"/>
</dbReference>
<dbReference type="InterPro" id="IPR036291">
    <property type="entry name" value="NAD(P)-bd_dom_sf"/>
</dbReference>
<dbReference type="PANTHER" id="PTHR43593:SF1">
    <property type="entry name" value="INOSITOL 2-DEHYDROGENASE"/>
    <property type="match status" value="1"/>
</dbReference>
<organism evidence="3 4">
    <name type="scientific">Gemmobacter aquatilis</name>
    <dbReference type="NCBI Taxonomy" id="933059"/>
    <lineage>
        <taxon>Bacteria</taxon>
        <taxon>Pseudomonadati</taxon>
        <taxon>Pseudomonadota</taxon>
        <taxon>Alphaproteobacteria</taxon>
        <taxon>Rhodobacterales</taxon>
        <taxon>Paracoccaceae</taxon>
        <taxon>Gemmobacter</taxon>
    </lineage>
</organism>
<dbReference type="Proteomes" id="UP000198761">
    <property type="component" value="Unassembled WGS sequence"/>
</dbReference>
<name>A0A1H7Y4V7_9RHOB</name>
<keyword evidence="4" id="KW-1185">Reference proteome</keyword>